<dbReference type="Gramene" id="CDF35914">
    <property type="protein sequence ID" value="CDF35914"/>
    <property type="gene ID" value="CHC_T00004041001"/>
</dbReference>
<evidence type="ECO:0000256" key="8">
    <source>
        <dbReference type="RuleBase" id="RU365068"/>
    </source>
</evidence>
<dbReference type="SUPFAM" id="SSF52540">
    <property type="entry name" value="P-loop containing nucleoside triphosphate hydrolases"/>
    <property type="match status" value="2"/>
</dbReference>
<dbReference type="InterPro" id="IPR025313">
    <property type="entry name" value="SPB4-like_CTE"/>
</dbReference>
<dbReference type="PROSITE" id="PS51194">
    <property type="entry name" value="HELICASE_CTER"/>
    <property type="match status" value="1"/>
</dbReference>
<dbReference type="InterPro" id="IPR011545">
    <property type="entry name" value="DEAD/DEAH_box_helicase_dom"/>
</dbReference>
<keyword evidence="2 7" id="KW-0378">Hydrolase</keyword>
<feature type="domain" description="Helicase C-terminal" evidence="12">
    <location>
        <begin position="343"/>
        <end position="496"/>
    </location>
</feature>
<feature type="compositionally biased region" description="Basic and acidic residues" evidence="10">
    <location>
        <begin position="579"/>
        <end position="611"/>
    </location>
</feature>
<dbReference type="AlphaFoldDB" id="R7QCX2"/>
<feature type="domain" description="DEAD-box RNA helicase Q" evidence="13">
    <location>
        <begin position="82"/>
        <end position="110"/>
    </location>
</feature>
<feature type="region of interest" description="Disordered" evidence="10">
    <location>
        <begin position="54"/>
        <end position="74"/>
    </location>
</feature>
<comment type="catalytic activity">
    <reaction evidence="8">
        <text>ATP + H2O = ADP + phosphate + H(+)</text>
        <dbReference type="Rhea" id="RHEA:13065"/>
        <dbReference type="ChEBI" id="CHEBI:15377"/>
        <dbReference type="ChEBI" id="CHEBI:15378"/>
        <dbReference type="ChEBI" id="CHEBI:30616"/>
        <dbReference type="ChEBI" id="CHEBI:43474"/>
        <dbReference type="ChEBI" id="CHEBI:456216"/>
        <dbReference type="EC" id="3.6.4.13"/>
    </reaction>
</comment>
<comment type="function">
    <text evidence="8">RNA helicase.</text>
</comment>
<evidence type="ECO:0000259" key="13">
    <source>
        <dbReference type="PROSITE" id="PS51195"/>
    </source>
</evidence>
<comment type="domain">
    <text evidence="8">The Q motif is unique to and characteristic of the DEAD box family of RNA helicases and controls ATP binding and hydrolysis.</text>
</comment>
<dbReference type="InterPro" id="IPR014001">
    <property type="entry name" value="Helicase_ATP-bd"/>
</dbReference>
<dbReference type="PROSITE" id="PS51192">
    <property type="entry name" value="HELICASE_ATP_BIND_1"/>
    <property type="match status" value="1"/>
</dbReference>
<evidence type="ECO:0000259" key="12">
    <source>
        <dbReference type="PROSITE" id="PS51194"/>
    </source>
</evidence>
<dbReference type="SMART" id="SM00490">
    <property type="entry name" value="HELICc"/>
    <property type="match status" value="1"/>
</dbReference>
<dbReference type="GO" id="GO:0016887">
    <property type="term" value="F:ATP hydrolysis activity"/>
    <property type="evidence" value="ECO:0007669"/>
    <property type="project" value="RHEA"/>
</dbReference>
<feature type="region of interest" description="Disordered" evidence="10">
    <location>
        <begin position="742"/>
        <end position="783"/>
    </location>
</feature>
<dbReference type="PANTHER" id="PTHR24031">
    <property type="entry name" value="RNA HELICASE"/>
    <property type="match status" value="1"/>
</dbReference>
<dbReference type="EC" id="3.6.4.13" evidence="8"/>
<dbReference type="Proteomes" id="UP000012073">
    <property type="component" value="Unassembled WGS sequence"/>
</dbReference>
<dbReference type="SMART" id="SM00487">
    <property type="entry name" value="DEXDc"/>
    <property type="match status" value="1"/>
</dbReference>
<feature type="domain" description="Helicase ATP-binding" evidence="11">
    <location>
        <begin position="113"/>
        <end position="287"/>
    </location>
</feature>
<evidence type="ECO:0000313" key="14">
    <source>
        <dbReference type="EMBL" id="CDF35914.1"/>
    </source>
</evidence>
<evidence type="ECO:0000313" key="15">
    <source>
        <dbReference type="Proteomes" id="UP000012073"/>
    </source>
</evidence>
<keyword evidence="15" id="KW-1185">Reference proteome</keyword>
<evidence type="ECO:0000256" key="10">
    <source>
        <dbReference type="SAM" id="MobiDB-lite"/>
    </source>
</evidence>
<dbReference type="RefSeq" id="XP_005715733.1">
    <property type="nucleotide sequence ID" value="XM_005715676.1"/>
</dbReference>
<reference evidence="15" key="1">
    <citation type="journal article" date="2013" name="Proc. Natl. Acad. Sci. U.S.A.">
        <title>Genome structure and metabolic features in the red seaweed Chondrus crispus shed light on evolution of the Archaeplastida.</title>
        <authorList>
            <person name="Collen J."/>
            <person name="Porcel B."/>
            <person name="Carre W."/>
            <person name="Ball S.G."/>
            <person name="Chaparro C."/>
            <person name="Tonon T."/>
            <person name="Barbeyron T."/>
            <person name="Michel G."/>
            <person name="Noel B."/>
            <person name="Valentin K."/>
            <person name="Elias M."/>
            <person name="Artiguenave F."/>
            <person name="Arun A."/>
            <person name="Aury J.M."/>
            <person name="Barbosa-Neto J.F."/>
            <person name="Bothwell J.H."/>
            <person name="Bouget F.Y."/>
            <person name="Brillet L."/>
            <person name="Cabello-Hurtado F."/>
            <person name="Capella-Gutierrez S."/>
            <person name="Charrier B."/>
            <person name="Cladiere L."/>
            <person name="Cock J.M."/>
            <person name="Coelho S.M."/>
            <person name="Colleoni C."/>
            <person name="Czjzek M."/>
            <person name="Da Silva C."/>
            <person name="Delage L."/>
            <person name="Denoeud F."/>
            <person name="Deschamps P."/>
            <person name="Dittami S.M."/>
            <person name="Gabaldon T."/>
            <person name="Gachon C.M."/>
            <person name="Groisillier A."/>
            <person name="Herve C."/>
            <person name="Jabbari K."/>
            <person name="Katinka M."/>
            <person name="Kloareg B."/>
            <person name="Kowalczyk N."/>
            <person name="Labadie K."/>
            <person name="Leblanc C."/>
            <person name="Lopez P.J."/>
            <person name="McLachlan D.H."/>
            <person name="Meslet-Cladiere L."/>
            <person name="Moustafa A."/>
            <person name="Nehr Z."/>
            <person name="Nyvall Collen P."/>
            <person name="Panaud O."/>
            <person name="Partensky F."/>
            <person name="Poulain J."/>
            <person name="Rensing S.A."/>
            <person name="Rousvoal S."/>
            <person name="Samson G."/>
            <person name="Symeonidi A."/>
            <person name="Weissenbach J."/>
            <person name="Zambounis A."/>
            <person name="Wincker P."/>
            <person name="Boyen C."/>
        </authorList>
    </citation>
    <scope>NUCLEOTIDE SEQUENCE [LARGE SCALE GENOMIC DNA]</scope>
    <source>
        <strain evidence="15">cv. Stackhouse</strain>
    </source>
</reference>
<dbReference type="SMART" id="SM01178">
    <property type="entry name" value="DUF4217"/>
    <property type="match status" value="1"/>
</dbReference>
<feature type="compositionally biased region" description="Basic residues" evidence="10">
    <location>
        <begin position="1"/>
        <end position="11"/>
    </location>
</feature>
<proteinExistence type="inferred from homology"/>
<protein>
    <recommendedName>
        <fullName evidence="8">ATP-dependent RNA helicase</fullName>
        <ecNumber evidence="8">3.6.4.13</ecNumber>
    </recommendedName>
</protein>
<feature type="region of interest" description="Disordered" evidence="10">
    <location>
        <begin position="1"/>
        <end position="32"/>
    </location>
</feature>
<feature type="coiled-coil region" evidence="9">
    <location>
        <begin position="707"/>
        <end position="734"/>
    </location>
</feature>
<dbReference type="EMBL" id="HG001750">
    <property type="protein sequence ID" value="CDF35914.1"/>
    <property type="molecule type" value="Genomic_DNA"/>
</dbReference>
<evidence type="ECO:0000256" key="6">
    <source>
        <dbReference type="PROSITE-ProRule" id="PRU00552"/>
    </source>
</evidence>
<dbReference type="GO" id="GO:0003723">
    <property type="term" value="F:RNA binding"/>
    <property type="evidence" value="ECO:0007669"/>
    <property type="project" value="UniProtKB-UniRule"/>
</dbReference>
<dbReference type="KEGG" id="ccp:CHC_T00004041001"/>
<dbReference type="STRING" id="2769.R7QCX2"/>
<evidence type="ECO:0000259" key="11">
    <source>
        <dbReference type="PROSITE" id="PS51192"/>
    </source>
</evidence>
<dbReference type="PROSITE" id="PS00039">
    <property type="entry name" value="DEAD_ATP_HELICASE"/>
    <property type="match status" value="1"/>
</dbReference>
<dbReference type="GeneID" id="17323441"/>
<organism evidence="14 15">
    <name type="scientific">Chondrus crispus</name>
    <name type="common">Carrageen Irish moss</name>
    <name type="synonym">Polymorpha crispa</name>
    <dbReference type="NCBI Taxonomy" id="2769"/>
    <lineage>
        <taxon>Eukaryota</taxon>
        <taxon>Rhodophyta</taxon>
        <taxon>Florideophyceae</taxon>
        <taxon>Rhodymeniophycidae</taxon>
        <taxon>Gigartinales</taxon>
        <taxon>Gigartinaceae</taxon>
        <taxon>Chondrus</taxon>
    </lineage>
</organism>
<keyword evidence="4 7" id="KW-0067">ATP-binding</keyword>
<feature type="compositionally biased region" description="Basic and acidic residues" evidence="10">
    <location>
        <begin position="23"/>
        <end position="32"/>
    </location>
</feature>
<evidence type="ECO:0000256" key="5">
    <source>
        <dbReference type="ARBA" id="ARBA00022884"/>
    </source>
</evidence>
<evidence type="ECO:0000256" key="9">
    <source>
        <dbReference type="SAM" id="Coils"/>
    </source>
</evidence>
<evidence type="ECO:0000256" key="2">
    <source>
        <dbReference type="ARBA" id="ARBA00022801"/>
    </source>
</evidence>
<dbReference type="InterPro" id="IPR014014">
    <property type="entry name" value="RNA_helicase_DEAD_Q_motif"/>
</dbReference>
<dbReference type="CDD" id="cd17941">
    <property type="entry name" value="DEADc_DDX10"/>
    <property type="match status" value="1"/>
</dbReference>
<dbReference type="Pfam" id="PF13959">
    <property type="entry name" value="CTE_SPB4"/>
    <property type="match status" value="1"/>
</dbReference>
<comment type="similarity">
    <text evidence="7">Belongs to the DEAD box helicase family.</text>
</comment>
<keyword evidence="1 7" id="KW-0547">Nucleotide-binding</keyword>
<dbReference type="CDD" id="cd18787">
    <property type="entry name" value="SF2_C_DEAD"/>
    <property type="match status" value="1"/>
</dbReference>
<dbReference type="InterPro" id="IPR001650">
    <property type="entry name" value="Helicase_C-like"/>
</dbReference>
<dbReference type="PhylomeDB" id="R7QCX2"/>
<keyword evidence="9" id="KW-0175">Coiled coil</keyword>
<evidence type="ECO:0000256" key="1">
    <source>
        <dbReference type="ARBA" id="ARBA00022741"/>
    </source>
</evidence>
<keyword evidence="3 7" id="KW-0347">Helicase</keyword>
<dbReference type="InterPro" id="IPR000629">
    <property type="entry name" value="RNA-helicase_DEAD-box_CS"/>
</dbReference>
<evidence type="ECO:0000256" key="3">
    <source>
        <dbReference type="ARBA" id="ARBA00022806"/>
    </source>
</evidence>
<gene>
    <name evidence="14" type="ORF">CHC_T00004041001</name>
</gene>
<name>R7QCX2_CHOCR</name>
<dbReference type="Pfam" id="PF00271">
    <property type="entry name" value="Helicase_C"/>
    <property type="match status" value="1"/>
</dbReference>
<evidence type="ECO:0000256" key="7">
    <source>
        <dbReference type="RuleBase" id="RU000492"/>
    </source>
</evidence>
<feature type="region of interest" description="Disordered" evidence="10">
    <location>
        <begin position="292"/>
        <end position="315"/>
    </location>
</feature>
<dbReference type="Gene3D" id="3.40.50.300">
    <property type="entry name" value="P-loop containing nucleotide triphosphate hydrolases"/>
    <property type="match status" value="2"/>
</dbReference>
<dbReference type="GO" id="GO:0003724">
    <property type="term" value="F:RNA helicase activity"/>
    <property type="evidence" value="ECO:0007669"/>
    <property type="project" value="UniProtKB-EC"/>
</dbReference>
<dbReference type="InterPro" id="IPR027417">
    <property type="entry name" value="P-loop_NTPase"/>
</dbReference>
<feature type="region of interest" description="Disordered" evidence="10">
    <location>
        <begin position="571"/>
        <end position="614"/>
    </location>
</feature>
<accession>R7QCX2</accession>
<dbReference type="GO" id="GO:0005524">
    <property type="term" value="F:ATP binding"/>
    <property type="evidence" value="ECO:0007669"/>
    <property type="project" value="UniProtKB-UniRule"/>
</dbReference>
<sequence>MPGSKRTRSGRQRANPSAATNPRRKEEAELARLSKAVSEIPRFSDRFQLFRQNRRQRAKKISQQKNSTEQDDEVQNPVFKAARFSDLPLSKRTLDGLVAAGFTELTGIQKNAVPQALAGRDVLAAAPTGSGKTLAFIIPLLEVLWRNKWNTLDGLGALVLSPTRELSMQIFQVLRSVARKHTISAGLVIGGKDFDSEREKVGNMNVLVATPGRMLHHMDHVADLDCSNLQLLVLDEADRILDMGFARTVDAILDNLPKGRQTLLFSATQTKNVKSLARLSLREPEYVAVASRESPTETGKLANENEGLGNGKRNENTSGIRIVGTPVGLSQSFAVVPVHDKLSVLWSFIKTHLKSKMIIFFATGKQVRFAFETFCKLRPGMSLLHIHGNMKQMKRTDMYDIFCRTKSAALFATDVASRGLDFPDVEWVVQVDCPDDVGTYVHRVGRTARFKSQGRAMLLLSEGKEEGFLCRLKEKNLELHRTKINPNKVTSIEPRIAATVASNQELKKLAQRAFMFYVKSLYQQSDREVFDIDGIDFRLLAKSYGLSLVPKISFRKAVGVGHADKEAKENQKTVFGYKTRRDREKTKPLEKTAGLEDRENNASPREDDHSGGGEVLTLKKVHETWEGDTNAGEAGDSIHEVSEVIRKRKRRKLDLLKAMPSANRLIFTDDGKAVRASDMGNDNEDSSDAEDHHGISDYAMTVSSRLAQNAEEDKDRERERVRSIHARKRALKRELNRVIRPAADSQVSIDQGYSDDSGSEVHEDGGSGNVSSSAEDQVADSSIVDEERLALQILNSRN</sequence>
<feature type="short sequence motif" description="Q motif" evidence="6">
    <location>
        <begin position="82"/>
        <end position="110"/>
    </location>
</feature>
<feature type="compositionally biased region" description="Polar residues" evidence="10">
    <location>
        <begin position="745"/>
        <end position="756"/>
    </location>
</feature>
<keyword evidence="5 8" id="KW-0694">RNA-binding</keyword>
<dbReference type="PROSITE" id="PS51195">
    <property type="entry name" value="Q_MOTIF"/>
    <property type="match status" value="1"/>
</dbReference>
<dbReference type="Pfam" id="PF00270">
    <property type="entry name" value="DEAD"/>
    <property type="match status" value="1"/>
</dbReference>
<evidence type="ECO:0000256" key="4">
    <source>
        <dbReference type="ARBA" id="ARBA00022840"/>
    </source>
</evidence>
<dbReference type="OrthoDB" id="10259640at2759"/>